<evidence type="ECO:0000256" key="1">
    <source>
        <dbReference type="SAM" id="MobiDB-lite"/>
    </source>
</evidence>
<sequence>MDDLSYRQLHQIACGSVRVQNRVRLVDTCLKGYIVCVADEGVLLYNLQRYLRATEACTLRRDKSLPDHPPDLLIKVPDSISWVAFNSEGLTLAVVTSNASQGTFVNLVNLTDLLKCSSVDLTSVARAVRVCGGDSEYKLRDFAWSPTAPLAFVLILRSGEVRLFNASVSPTESCTLVGQLQPDVDAQCLSWSAKGKQLAVCLNGHLSTPNGVAQGPLIVQVDPTLRLKRVVQLNSVFDQVADGGTVSPTDLLWVSPACFIIGLHLVAPSGQSSLRSIFISAPTKSNEVTYAEIRELRANAVQGEHIQYYFHAVGTSHFLATHSADGEEIILFLLPTTSSAPPQAMLNIELPPGGLPLGMCLGFCELGLNSGAVSAYLVARLTNGHLSPFMLHKFEKILSIPAKLPEPLPLPTPAPPQSTTVAQSTLPMAVLTQNQSAVAVTPPSLFAAARTLCIPNTTSPVTSDKTALAVTTVNNVNSGSGNTTSWNRSSTESKVMSDSARSNQLSTAPLQAVSPAVAATAGGVVQLPKSIHVASTQFTAALDAEAEASRSAWRDLRELMNHGPQMSSQSSEATGIDVTEAHLHDTELFLNALDQVLRELKNGAKERKQDLSNSVAYAEKVRRTLRLCAGGDWIPLLTSQLDPEAARLLSRVKCRARLVESSLFDLDAQLDAILSPNALSSGPVTASSHTPINPSEPVDYKSDNLPSSKLMSALETTKRLLCAENGRVKSILESFRRLRLTTSLLNQEGDELESSVRTPSSRYSHRSSTRPVDRSRDETALRNDLNSSQAYQSLVQRDLALYRLFANYKLNTVHAPLVCPVVDQAVDREDALVKPECEASSPSSTERVSVTHPQQLKLEQLVNHSGQAASVNSPPTKSFALPNAEFLNSDRLTRTTSSSTPPRIQVIPASLQQPVANGVKLDALIPTTFTSPISVGQAAKSTAADPRTSGSFLLGTKASSASIVSPPLQKLLPPSTNLNSPGQSSPMSNTPSSFMVETATTATTVLGVPHTFAGITTSIQESSITLGSQTSQAAVITAVAPMPSPKLTDLISSATMATSTSTASVTSNAPPASTRTSSFSLFSSPSTGNLFGQTHGISSTASAPVAPISFGTLTSVTGGITAIATTTSTLGSLFPTSTASTSSVVSTSNKPIFSFGASNLGVSSTTAPAINTNPVATTATALTPSLFTGSLLEPKQYEPTSATTTSAFSPTALSQTTTTTAVGFPQVTTVAGIFGAPTTSSGLFGGFGITASTATTTQDTMTTTASGSGISSPSMSLFGTPTTTGFSSSFFGSTFKTASTTTSTTAVTGLFGAITTSPTSTVATTTSGTSGGLFQFAQNTTNTSPFGAPATLFGHPTTTQTANSGLFSFTSATSPSTIVSTTSTTTTVTVPSGLFGAFSSGQQLSTVTPSGGLFGTPAAASDQTKDANSLFSGFSFGLGSTGPTTQSSVQNVFGRPSNANTASNGSSLSAGGAMGQGLFGSTKPSTGLFGAPAFAPPTTTTGAGSMSLFGSKPSFTAQAPAGSGLFGTAHHSPPSAGFGSPPTFGDSPFFGGQSTFGIGGSAAFTASSLAAGSVGLFGTGGSPAGGGSLFGSATAGTSASGGGLFAALAAKTDNPSFGSLAMGSPQTAPASPFGASPSFTQRRA</sequence>
<feature type="region of interest" description="Disordered" evidence="1">
    <location>
        <begin position="680"/>
        <end position="704"/>
    </location>
</feature>
<dbReference type="Proteomes" id="UP000699462">
    <property type="component" value="Unassembled WGS sequence"/>
</dbReference>
<evidence type="ECO:0008006" key="4">
    <source>
        <dbReference type="Google" id="ProtNLM"/>
    </source>
</evidence>
<feature type="region of interest" description="Disordered" evidence="1">
    <location>
        <begin position="479"/>
        <end position="500"/>
    </location>
</feature>
<dbReference type="EMBL" id="JTDF01000491">
    <property type="protein sequence ID" value="KAF8571486.1"/>
    <property type="molecule type" value="Genomic_DNA"/>
</dbReference>
<organism evidence="2 3">
    <name type="scientific">Paragonimus westermani</name>
    <dbReference type="NCBI Taxonomy" id="34504"/>
    <lineage>
        <taxon>Eukaryota</taxon>
        <taxon>Metazoa</taxon>
        <taxon>Spiralia</taxon>
        <taxon>Lophotrochozoa</taxon>
        <taxon>Platyhelminthes</taxon>
        <taxon>Trematoda</taxon>
        <taxon>Digenea</taxon>
        <taxon>Plagiorchiida</taxon>
        <taxon>Troglotremata</taxon>
        <taxon>Troglotrematidae</taxon>
        <taxon>Paragonimus</taxon>
    </lineage>
</organism>
<accession>A0A8T0DVX6</accession>
<protein>
    <recommendedName>
        <fullName evidence="4">Nuclear pore complex protein Nup214</fullName>
    </recommendedName>
</protein>
<evidence type="ECO:0000313" key="3">
    <source>
        <dbReference type="Proteomes" id="UP000699462"/>
    </source>
</evidence>
<keyword evidence="3" id="KW-1185">Reference proteome</keyword>
<reference evidence="2 3" key="1">
    <citation type="submission" date="2019-07" db="EMBL/GenBank/DDBJ databases">
        <title>Annotation for the trematode Paragonimus westermani.</title>
        <authorList>
            <person name="Choi Y.-J."/>
        </authorList>
    </citation>
    <scope>NUCLEOTIDE SEQUENCE [LARGE SCALE GENOMIC DNA]</scope>
    <source>
        <strain evidence="2">180907_Pwestermani</strain>
    </source>
</reference>
<gene>
    <name evidence="2" type="ORF">P879_02180</name>
</gene>
<proteinExistence type="predicted"/>
<feature type="compositionally biased region" description="Polar residues" evidence="1">
    <location>
        <begin position="680"/>
        <end position="693"/>
    </location>
</feature>
<feature type="region of interest" description="Disordered" evidence="1">
    <location>
        <begin position="966"/>
        <end position="990"/>
    </location>
</feature>
<feature type="region of interest" description="Disordered" evidence="1">
    <location>
        <begin position="1060"/>
        <end position="1080"/>
    </location>
</feature>
<dbReference type="SUPFAM" id="SSF117289">
    <property type="entry name" value="Nucleoporin domain"/>
    <property type="match status" value="1"/>
</dbReference>
<dbReference type="OrthoDB" id="248320at2759"/>
<name>A0A8T0DVX6_9TREM</name>
<evidence type="ECO:0000313" key="2">
    <source>
        <dbReference type="EMBL" id="KAF8571486.1"/>
    </source>
</evidence>
<feature type="region of interest" description="Disordered" evidence="1">
    <location>
        <begin position="1618"/>
        <end position="1644"/>
    </location>
</feature>
<feature type="compositionally biased region" description="Polar residues" evidence="1">
    <location>
        <begin position="974"/>
        <end position="990"/>
    </location>
</feature>
<feature type="region of interest" description="Disordered" evidence="1">
    <location>
        <begin position="748"/>
        <end position="778"/>
    </location>
</feature>
<feature type="compositionally biased region" description="Low complexity" evidence="1">
    <location>
        <begin position="479"/>
        <end position="490"/>
    </location>
</feature>
<comment type="caution">
    <text evidence="2">The sequence shown here is derived from an EMBL/GenBank/DDBJ whole genome shotgun (WGS) entry which is preliminary data.</text>
</comment>